<reference evidence="3 4" key="2">
    <citation type="submission" date="2019-01" db="EMBL/GenBank/DDBJ databases">
        <title>The decoding of complex shrimp genome reveals the adaptation for benthos swimmer, frequently molting mechanism and breeding impact on genome.</title>
        <authorList>
            <person name="Sun Y."/>
            <person name="Gao Y."/>
            <person name="Yu Y."/>
        </authorList>
    </citation>
    <scope>NUCLEOTIDE SEQUENCE [LARGE SCALE GENOMIC DNA]</scope>
    <source>
        <tissue evidence="3">Muscle</tissue>
    </source>
</reference>
<dbReference type="Gene3D" id="1.20.1050.10">
    <property type="match status" value="1"/>
</dbReference>
<dbReference type="STRING" id="6689.A0A3R7QP22"/>
<keyword evidence="4" id="KW-1185">Reference proteome</keyword>
<dbReference type="InterPro" id="IPR036282">
    <property type="entry name" value="Glutathione-S-Trfase_C_sf"/>
</dbReference>
<dbReference type="InterPro" id="IPR036249">
    <property type="entry name" value="Thioredoxin-like_sf"/>
</dbReference>
<dbReference type="Proteomes" id="UP000283509">
    <property type="component" value="Unassembled WGS sequence"/>
</dbReference>
<dbReference type="SUPFAM" id="SSF52833">
    <property type="entry name" value="Thioredoxin-like"/>
    <property type="match status" value="1"/>
</dbReference>
<dbReference type="PRINTS" id="PR01625">
    <property type="entry name" value="GSTRNSFRASEO"/>
</dbReference>
<sequence length="138" mass="16045">MKWSTCPPLHPGVLRCYSMRYCPFAQRTRLVLDVKGARKVPALEIDGETIFESDILCDYLDELYPEPALYPKDPWKKANDRVYVELLKVYAPMYKIYFAKGDKQVIAKAFEEFLSGLDIFETELARRGTTYFGGRETR</sequence>
<dbReference type="AlphaFoldDB" id="A0A3R7QP22"/>
<dbReference type="GO" id="GO:0045174">
    <property type="term" value="F:glutathione dehydrogenase (ascorbate) activity"/>
    <property type="evidence" value="ECO:0007669"/>
    <property type="project" value="TreeGrafter"/>
</dbReference>
<dbReference type="GO" id="GO:0005737">
    <property type="term" value="C:cytoplasm"/>
    <property type="evidence" value="ECO:0007669"/>
    <property type="project" value="InterPro"/>
</dbReference>
<comment type="similarity">
    <text evidence="1">Belongs to the GST superfamily. Omega family.</text>
</comment>
<dbReference type="InterPro" id="IPR005442">
    <property type="entry name" value="GST_omega"/>
</dbReference>
<dbReference type="Gene3D" id="3.40.30.10">
    <property type="entry name" value="Glutaredoxin"/>
    <property type="match status" value="2"/>
</dbReference>
<reference evidence="3 4" key="1">
    <citation type="submission" date="2018-04" db="EMBL/GenBank/DDBJ databases">
        <authorList>
            <person name="Zhang X."/>
            <person name="Yuan J."/>
            <person name="Li F."/>
            <person name="Xiang J."/>
        </authorList>
    </citation>
    <scope>NUCLEOTIDE SEQUENCE [LARGE SCALE GENOMIC DNA]</scope>
    <source>
        <tissue evidence="3">Muscle</tissue>
    </source>
</reference>
<gene>
    <name evidence="3" type="ORF">C7M84_015417</name>
</gene>
<dbReference type="EMBL" id="QCYY01000292">
    <property type="protein sequence ID" value="ROT85387.1"/>
    <property type="molecule type" value="Genomic_DNA"/>
</dbReference>
<organism evidence="3 4">
    <name type="scientific">Penaeus vannamei</name>
    <name type="common">Whiteleg shrimp</name>
    <name type="synonym">Litopenaeus vannamei</name>
    <dbReference type="NCBI Taxonomy" id="6689"/>
    <lineage>
        <taxon>Eukaryota</taxon>
        <taxon>Metazoa</taxon>
        <taxon>Ecdysozoa</taxon>
        <taxon>Arthropoda</taxon>
        <taxon>Crustacea</taxon>
        <taxon>Multicrustacea</taxon>
        <taxon>Malacostraca</taxon>
        <taxon>Eumalacostraca</taxon>
        <taxon>Eucarida</taxon>
        <taxon>Decapoda</taxon>
        <taxon>Dendrobranchiata</taxon>
        <taxon>Penaeoidea</taxon>
        <taxon>Penaeidae</taxon>
        <taxon>Penaeus</taxon>
    </lineage>
</organism>
<accession>A0A3R7QP22</accession>
<evidence type="ECO:0000313" key="4">
    <source>
        <dbReference type="Proteomes" id="UP000283509"/>
    </source>
</evidence>
<dbReference type="OrthoDB" id="4951845at2759"/>
<comment type="caution">
    <text evidence="3">The sequence shown here is derived from an EMBL/GenBank/DDBJ whole genome shotgun (WGS) entry which is preliminary data.</text>
</comment>
<dbReference type="GO" id="GO:0004364">
    <property type="term" value="F:glutathione transferase activity"/>
    <property type="evidence" value="ECO:0007669"/>
    <property type="project" value="InterPro"/>
</dbReference>
<feature type="domain" description="GST N-terminal" evidence="2">
    <location>
        <begin position="1"/>
        <end position="68"/>
    </location>
</feature>
<dbReference type="SUPFAM" id="SSF47616">
    <property type="entry name" value="GST C-terminal domain-like"/>
    <property type="match status" value="1"/>
</dbReference>
<dbReference type="PANTHER" id="PTHR43968:SF6">
    <property type="entry name" value="GLUTATHIONE S-TRANSFERASE OMEGA"/>
    <property type="match status" value="1"/>
</dbReference>
<dbReference type="InterPro" id="IPR004045">
    <property type="entry name" value="Glutathione_S-Trfase_N"/>
</dbReference>
<dbReference type="PROSITE" id="PS50404">
    <property type="entry name" value="GST_NTER"/>
    <property type="match status" value="1"/>
</dbReference>
<proteinExistence type="inferred from homology"/>
<dbReference type="GO" id="GO:0006749">
    <property type="term" value="P:glutathione metabolic process"/>
    <property type="evidence" value="ECO:0007669"/>
    <property type="project" value="TreeGrafter"/>
</dbReference>
<name>A0A3R7QP22_PENVA</name>
<dbReference type="PANTHER" id="PTHR43968">
    <property type="match status" value="1"/>
</dbReference>
<protein>
    <submittedName>
        <fullName evidence="3">Putative pyrimidodiazepine synthase-like</fullName>
    </submittedName>
</protein>
<evidence type="ECO:0000259" key="2">
    <source>
        <dbReference type="PROSITE" id="PS50404"/>
    </source>
</evidence>
<evidence type="ECO:0000256" key="1">
    <source>
        <dbReference type="ARBA" id="ARBA00011067"/>
    </source>
</evidence>
<dbReference type="InterPro" id="IPR050983">
    <property type="entry name" value="GST_Omega/HSP26"/>
</dbReference>
<dbReference type="Pfam" id="PF13417">
    <property type="entry name" value="GST_N_3"/>
    <property type="match status" value="1"/>
</dbReference>
<evidence type="ECO:0000313" key="3">
    <source>
        <dbReference type="EMBL" id="ROT85387.1"/>
    </source>
</evidence>